<comment type="caution">
    <text evidence="9">The sequence shown here is derived from an EMBL/GenBank/DDBJ whole genome shotgun (WGS) entry which is preliminary data.</text>
</comment>
<dbReference type="InterPro" id="IPR027417">
    <property type="entry name" value="P-loop_NTPase"/>
</dbReference>
<dbReference type="PROSITE" id="PS00674">
    <property type="entry name" value="AAA"/>
    <property type="match status" value="1"/>
</dbReference>
<accession>A0AAV6K297</accession>
<gene>
    <name evidence="9" type="ORF">RHGRI_018628</name>
</gene>
<sequence>MLSIMRRRVSSGGSSSLILGQSFCGVQPAVSTPRIFTTSGDEVIHNSRGFGNVRNLCHLIFPGCSPSLRPTRSSLAPLLLRVKNIVCVEMKSCPKIFPVRSLHTISMSRISLSDYHKNHGENFFIAASTHPETTYVGPSPLCQQIVRELITSAYHLKKLNNMLFVPKLSDINLIFGEIGLLSITLDSCGLDQGDYVDPLVGYCTKVMSMLLEPKNLLELNDLEYVALHSKWWRDLDDIFLHPFFMTPQMHQAFVSNINILAYIPNVTGDMDATTRVKRQSLRKLAIEFHKSWIWRPMERNMTWVNQCTFVVPKVWKEAHDDKMALLRSVRNFLHHPCDDVEFFQTAAQWDHRSDHFMLIMNHSHNISATLFHAFWRLKEQFETHVNPGIDMVMWKAALSSVLPIVSVIYFLIVNGPEVLSKFVGETEKNVRDLFADAEQDQRTWGDQSDLHVIIFDEIDAICKSRGSTRDGTGVHDSIVNQLLTKVDGVESLNNVLLIGMTNRKDLLDEALLRPGPLEVQVEISLPDENGRLQILQIHTSKMKENSFLAPDANLH</sequence>
<evidence type="ECO:0000256" key="1">
    <source>
        <dbReference type="ARBA" id="ARBA00006914"/>
    </source>
</evidence>
<evidence type="ECO:0000313" key="10">
    <source>
        <dbReference type="Proteomes" id="UP000823749"/>
    </source>
</evidence>
<comment type="subcellular location">
    <subcellularLocation>
        <location evidence="7">Cytoplasm</location>
    </subcellularLocation>
</comment>
<dbReference type="Pfam" id="PF00004">
    <property type="entry name" value="AAA"/>
    <property type="match status" value="1"/>
</dbReference>
<dbReference type="GO" id="GO:0035494">
    <property type="term" value="P:SNARE complex disassembly"/>
    <property type="evidence" value="ECO:0007669"/>
    <property type="project" value="InterPro"/>
</dbReference>
<reference evidence="9 10" key="1">
    <citation type="submission" date="2020-08" db="EMBL/GenBank/DDBJ databases">
        <title>Plant Genome Project.</title>
        <authorList>
            <person name="Zhang R.-G."/>
        </authorList>
    </citation>
    <scope>NUCLEOTIDE SEQUENCE [LARGE SCALE GENOMIC DNA]</scope>
    <source>
        <strain evidence="9">WSP0</strain>
        <tissue evidence="9">Leaf</tissue>
    </source>
</reference>
<keyword evidence="10" id="KW-1185">Reference proteome</keyword>
<dbReference type="Proteomes" id="UP000823749">
    <property type="component" value="Chromosome 6"/>
</dbReference>
<comment type="similarity">
    <text evidence="1 6">Belongs to the AAA ATPase family.</text>
</comment>
<keyword evidence="7" id="KW-0931">ER-Golgi transport</keyword>
<dbReference type="EMBL" id="JACTNZ010000006">
    <property type="protein sequence ID" value="KAG5546507.1"/>
    <property type="molecule type" value="Genomic_DNA"/>
</dbReference>
<evidence type="ECO:0000256" key="5">
    <source>
        <dbReference type="ARBA" id="ARBA00022927"/>
    </source>
</evidence>
<dbReference type="AlphaFoldDB" id="A0AAV6K297"/>
<keyword evidence="3 6" id="KW-0547">Nucleotide-binding</keyword>
<dbReference type="Gene3D" id="3.40.50.300">
    <property type="entry name" value="P-loop containing nucleotide triphosphate hydrolases"/>
    <property type="match status" value="1"/>
</dbReference>
<dbReference type="GO" id="GO:0016887">
    <property type="term" value="F:ATP hydrolysis activity"/>
    <property type="evidence" value="ECO:0007669"/>
    <property type="project" value="InterPro"/>
</dbReference>
<dbReference type="InterPro" id="IPR003960">
    <property type="entry name" value="ATPase_AAA_CS"/>
</dbReference>
<dbReference type="PANTHER" id="PTHR23078:SF3">
    <property type="entry name" value="VESICLE-FUSING ATPASE"/>
    <property type="match status" value="1"/>
</dbReference>
<keyword evidence="2 7" id="KW-0813">Transport</keyword>
<dbReference type="EMBL" id="JACTNZ010000006">
    <property type="protein sequence ID" value="KAG5546505.1"/>
    <property type="molecule type" value="Genomic_DNA"/>
</dbReference>
<evidence type="ECO:0000256" key="3">
    <source>
        <dbReference type="ARBA" id="ARBA00022741"/>
    </source>
</evidence>
<evidence type="ECO:0000256" key="6">
    <source>
        <dbReference type="RuleBase" id="RU003651"/>
    </source>
</evidence>
<protein>
    <recommendedName>
        <fullName evidence="7">Vesicle-fusing ATPase</fullName>
        <ecNumber evidence="7">3.6.4.6</ecNumber>
    </recommendedName>
</protein>
<evidence type="ECO:0000256" key="7">
    <source>
        <dbReference type="RuleBase" id="RU367045"/>
    </source>
</evidence>
<proteinExistence type="inferred from homology"/>
<comment type="cofactor">
    <cofactor evidence="7">
        <name>Mg(2+)</name>
        <dbReference type="ChEBI" id="CHEBI:18420"/>
    </cofactor>
    <text evidence="7">Binds 1 Mg(2+) ion per subunit.</text>
</comment>
<keyword evidence="7" id="KW-0378">Hydrolase</keyword>
<feature type="domain" description="ATPase AAA-type core" evidence="8">
    <location>
        <begin position="408"/>
        <end position="524"/>
    </location>
</feature>
<dbReference type="SUPFAM" id="SSF52540">
    <property type="entry name" value="P-loop containing nucleoside triphosphate hydrolases"/>
    <property type="match status" value="1"/>
</dbReference>
<dbReference type="GO" id="GO:0046872">
    <property type="term" value="F:metal ion binding"/>
    <property type="evidence" value="ECO:0007669"/>
    <property type="project" value="UniProtKB-UniRule"/>
</dbReference>
<dbReference type="InterPro" id="IPR039812">
    <property type="entry name" value="Vesicle-fus_ATPase"/>
</dbReference>
<comment type="function">
    <text evidence="7">Required for vesicle-mediated transport. Catalyzes the fusion of transport vesicles within the Golgi cisternae. Is also required for transport from the endoplasmic reticulum to the Golgi stack. Seems to function as a fusion protein required for the delivery of cargo proteins to all compartments of the Golgi stack independent of vesicle origin.</text>
</comment>
<dbReference type="Gene3D" id="1.10.8.60">
    <property type="match status" value="1"/>
</dbReference>
<evidence type="ECO:0000256" key="4">
    <source>
        <dbReference type="ARBA" id="ARBA00022840"/>
    </source>
</evidence>
<evidence type="ECO:0000259" key="8">
    <source>
        <dbReference type="Pfam" id="PF00004"/>
    </source>
</evidence>
<organism evidence="9 10">
    <name type="scientific">Rhododendron griersonianum</name>
    <dbReference type="NCBI Taxonomy" id="479676"/>
    <lineage>
        <taxon>Eukaryota</taxon>
        <taxon>Viridiplantae</taxon>
        <taxon>Streptophyta</taxon>
        <taxon>Embryophyta</taxon>
        <taxon>Tracheophyta</taxon>
        <taxon>Spermatophyta</taxon>
        <taxon>Magnoliopsida</taxon>
        <taxon>eudicotyledons</taxon>
        <taxon>Gunneridae</taxon>
        <taxon>Pentapetalae</taxon>
        <taxon>asterids</taxon>
        <taxon>Ericales</taxon>
        <taxon>Ericaceae</taxon>
        <taxon>Ericoideae</taxon>
        <taxon>Rhodoreae</taxon>
        <taxon>Rhododendron</taxon>
    </lineage>
</organism>
<evidence type="ECO:0000256" key="2">
    <source>
        <dbReference type="ARBA" id="ARBA00022448"/>
    </source>
</evidence>
<dbReference type="GO" id="GO:0005524">
    <property type="term" value="F:ATP binding"/>
    <property type="evidence" value="ECO:0007669"/>
    <property type="project" value="UniProtKB-UniRule"/>
</dbReference>
<comment type="catalytic activity">
    <reaction evidence="7">
        <text>ATP + H2O = ADP + phosphate + H(+)</text>
        <dbReference type="Rhea" id="RHEA:13065"/>
        <dbReference type="ChEBI" id="CHEBI:15377"/>
        <dbReference type="ChEBI" id="CHEBI:15378"/>
        <dbReference type="ChEBI" id="CHEBI:30616"/>
        <dbReference type="ChEBI" id="CHEBI:43474"/>
        <dbReference type="ChEBI" id="CHEBI:456216"/>
        <dbReference type="EC" id="3.6.4.6"/>
    </reaction>
</comment>
<dbReference type="PANTHER" id="PTHR23078">
    <property type="entry name" value="VESICULAR-FUSION PROTEIN NSF"/>
    <property type="match status" value="1"/>
</dbReference>
<keyword evidence="5 7" id="KW-0653">Protein transport</keyword>
<name>A0AAV6K297_9ERIC</name>
<keyword evidence="4 6" id="KW-0067">ATP-binding</keyword>
<keyword evidence="7" id="KW-0963">Cytoplasm</keyword>
<keyword evidence="7" id="KW-0479">Metal-binding</keyword>
<dbReference type="GO" id="GO:0043001">
    <property type="term" value="P:Golgi to plasma membrane protein transport"/>
    <property type="evidence" value="ECO:0007669"/>
    <property type="project" value="TreeGrafter"/>
</dbReference>
<evidence type="ECO:0000313" key="9">
    <source>
        <dbReference type="EMBL" id="KAG5546508.1"/>
    </source>
</evidence>
<dbReference type="GO" id="GO:0005795">
    <property type="term" value="C:Golgi stack"/>
    <property type="evidence" value="ECO:0007669"/>
    <property type="project" value="TreeGrafter"/>
</dbReference>
<dbReference type="GO" id="GO:0006891">
    <property type="term" value="P:intra-Golgi vesicle-mediated transport"/>
    <property type="evidence" value="ECO:0007669"/>
    <property type="project" value="TreeGrafter"/>
</dbReference>
<dbReference type="EC" id="3.6.4.6" evidence="7"/>
<keyword evidence="7" id="KW-0460">Magnesium</keyword>
<dbReference type="FunFam" id="3.40.50.300:FF:000154">
    <property type="entry name" value="Vesicle-fusing ATPase 1"/>
    <property type="match status" value="1"/>
</dbReference>
<dbReference type="InterPro" id="IPR003959">
    <property type="entry name" value="ATPase_AAA_core"/>
</dbReference>
<dbReference type="EMBL" id="JACTNZ010000006">
    <property type="protein sequence ID" value="KAG5546508.1"/>
    <property type="molecule type" value="Genomic_DNA"/>
</dbReference>